<dbReference type="eggNOG" id="COG2608">
    <property type="taxonomic scope" value="Bacteria"/>
</dbReference>
<dbReference type="Pfam" id="PF00403">
    <property type="entry name" value="HMA"/>
    <property type="match status" value="1"/>
</dbReference>
<dbReference type="AlphaFoldDB" id="I4APQ2"/>
<evidence type="ECO:0000259" key="3">
    <source>
        <dbReference type="PROSITE" id="PS50846"/>
    </source>
</evidence>
<evidence type="ECO:0000256" key="1">
    <source>
        <dbReference type="ARBA" id="ARBA00022723"/>
    </source>
</evidence>
<proteinExistence type="predicted"/>
<gene>
    <name evidence="4" type="ordered locus">Fleli_3620</name>
</gene>
<evidence type="ECO:0000313" key="5">
    <source>
        <dbReference type="Proteomes" id="UP000006054"/>
    </source>
</evidence>
<dbReference type="EMBL" id="CP003345">
    <property type="protein sequence ID" value="AFM05937.1"/>
    <property type="molecule type" value="Genomic_DNA"/>
</dbReference>
<dbReference type="GO" id="GO:0046872">
    <property type="term" value="F:metal ion binding"/>
    <property type="evidence" value="ECO:0007669"/>
    <property type="project" value="UniProtKB-KW"/>
</dbReference>
<dbReference type="PROSITE" id="PS50846">
    <property type="entry name" value="HMA_2"/>
    <property type="match status" value="1"/>
</dbReference>
<accession>I4APQ2</accession>
<keyword evidence="2" id="KW-0732">Signal</keyword>
<keyword evidence="1" id="KW-0479">Metal-binding</keyword>
<dbReference type="CDD" id="cd00371">
    <property type="entry name" value="HMA"/>
    <property type="match status" value="1"/>
</dbReference>
<evidence type="ECO:0000256" key="2">
    <source>
        <dbReference type="SAM" id="SignalP"/>
    </source>
</evidence>
<keyword evidence="5" id="KW-1185">Reference proteome</keyword>
<dbReference type="OrthoDB" id="5513217at2"/>
<organism evidence="4 5">
    <name type="scientific">Bernardetia litoralis (strain ATCC 23117 / DSM 6794 / NBRC 15988 / NCIMB 1366 / Fx l1 / Sio-4)</name>
    <name type="common">Flexibacter litoralis</name>
    <dbReference type="NCBI Taxonomy" id="880071"/>
    <lineage>
        <taxon>Bacteria</taxon>
        <taxon>Pseudomonadati</taxon>
        <taxon>Bacteroidota</taxon>
        <taxon>Cytophagia</taxon>
        <taxon>Cytophagales</taxon>
        <taxon>Bernardetiaceae</taxon>
        <taxon>Bernardetia</taxon>
    </lineage>
</organism>
<dbReference type="InterPro" id="IPR036163">
    <property type="entry name" value="HMA_dom_sf"/>
</dbReference>
<protein>
    <submittedName>
        <fullName evidence="4">Copper chaperone</fullName>
    </submittedName>
</protein>
<dbReference type="HOGENOM" id="CLU_134973_0_1_10"/>
<reference evidence="5" key="1">
    <citation type="submission" date="2012-06" db="EMBL/GenBank/DDBJ databases">
        <title>The complete genome of Flexibacter litoralis DSM 6794.</title>
        <authorList>
            <person name="Lucas S."/>
            <person name="Copeland A."/>
            <person name="Lapidus A."/>
            <person name="Glavina del Rio T."/>
            <person name="Dalin E."/>
            <person name="Tice H."/>
            <person name="Bruce D."/>
            <person name="Goodwin L."/>
            <person name="Pitluck S."/>
            <person name="Peters L."/>
            <person name="Ovchinnikova G."/>
            <person name="Lu M."/>
            <person name="Kyrpides N."/>
            <person name="Mavromatis K."/>
            <person name="Ivanova N."/>
            <person name="Brettin T."/>
            <person name="Detter J.C."/>
            <person name="Han C."/>
            <person name="Larimer F."/>
            <person name="Land M."/>
            <person name="Hauser L."/>
            <person name="Markowitz V."/>
            <person name="Cheng J.-F."/>
            <person name="Hugenholtz P."/>
            <person name="Woyke T."/>
            <person name="Wu D."/>
            <person name="Spring S."/>
            <person name="Lang E."/>
            <person name="Kopitz M."/>
            <person name="Brambilla E."/>
            <person name="Klenk H.-P."/>
            <person name="Eisen J.A."/>
        </authorList>
    </citation>
    <scope>NUCLEOTIDE SEQUENCE [LARGE SCALE GENOMIC DNA]</scope>
    <source>
        <strain evidence="5">ATCC 23117 / DSM 6794 / NBRC 15988 / NCIMB 1366 / Sio-4</strain>
    </source>
</reference>
<dbReference type="Proteomes" id="UP000006054">
    <property type="component" value="Chromosome"/>
</dbReference>
<dbReference type="RefSeq" id="WP_014799361.1">
    <property type="nucleotide sequence ID" value="NC_018018.1"/>
</dbReference>
<name>I4APQ2_BERLS</name>
<feature type="chain" id="PRO_5003686001" evidence="2">
    <location>
        <begin position="24"/>
        <end position="115"/>
    </location>
</feature>
<evidence type="ECO:0000313" key="4">
    <source>
        <dbReference type="EMBL" id="AFM05937.1"/>
    </source>
</evidence>
<dbReference type="Gene3D" id="3.30.70.100">
    <property type="match status" value="1"/>
</dbReference>
<feature type="signal peptide" evidence="2">
    <location>
        <begin position="1"/>
        <end position="23"/>
    </location>
</feature>
<sequence length="115" mass="12543" precursor="true">MKSIIFSLAFIFIAFVGTSNTFAPTKKATIVIKTESIQCGMCKERIEEALLQEKGVKYVTVDVDKKETTVTFNPKKIDADAIKKAISAVGYDADDIAAETTAYEKLPTCCQKGGH</sequence>
<feature type="domain" description="HMA" evidence="3">
    <location>
        <begin position="28"/>
        <end position="94"/>
    </location>
</feature>
<dbReference type="SUPFAM" id="SSF55008">
    <property type="entry name" value="HMA, heavy metal-associated domain"/>
    <property type="match status" value="1"/>
</dbReference>
<dbReference type="FunFam" id="3.30.70.100:FF:000001">
    <property type="entry name" value="ATPase copper transporting beta"/>
    <property type="match status" value="1"/>
</dbReference>
<dbReference type="STRING" id="880071.Fleli_3620"/>
<dbReference type="InterPro" id="IPR006121">
    <property type="entry name" value="HMA_dom"/>
</dbReference>
<dbReference type="KEGG" id="fli:Fleli_3620"/>